<dbReference type="Proteomes" id="UP000008022">
    <property type="component" value="Unassembled WGS sequence"/>
</dbReference>
<proteinExistence type="predicted"/>
<dbReference type="HOGENOM" id="CLU_2214263_0_0_1"/>
<organism evidence="2 3">
    <name type="scientific">Oryza rufipogon</name>
    <name type="common">Brownbeard rice</name>
    <name type="synonym">Asian wild rice</name>
    <dbReference type="NCBI Taxonomy" id="4529"/>
    <lineage>
        <taxon>Eukaryota</taxon>
        <taxon>Viridiplantae</taxon>
        <taxon>Streptophyta</taxon>
        <taxon>Embryophyta</taxon>
        <taxon>Tracheophyta</taxon>
        <taxon>Spermatophyta</taxon>
        <taxon>Magnoliopsida</taxon>
        <taxon>Liliopsida</taxon>
        <taxon>Poales</taxon>
        <taxon>Poaceae</taxon>
        <taxon>BOP clade</taxon>
        <taxon>Oryzoideae</taxon>
        <taxon>Oryzeae</taxon>
        <taxon>Oryzinae</taxon>
        <taxon>Oryza</taxon>
    </lineage>
</organism>
<reference evidence="2" key="2">
    <citation type="submission" date="2015-06" db="UniProtKB">
        <authorList>
            <consortium name="EnsemblPlants"/>
        </authorList>
    </citation>
    <scope>IDENTIFICATION</scope>
</reference>
<dbReference type="Gramene" id="ORUFI10G13520.1">
    <property type="protein sequence ID" value="ORUFI10G13520.1"/>
    <property type="gene ID" value="ORUFI10G13520"/>
</dbReference>
<evidence type="ECO:0000313" key="2">
    <source>
        <dbReference type="EnsemblPlants" id="ORUFI10G13520.1"/>
    </source>
</evidence>
<dbReference type="AlphaFoldDB" id="A0A0E0R082"/>
<dbReference type="EnsemblPlants" id="ORUFI10G13520.1">
    <property type="protein sequence ID" value="ORUFI10G13520.1"/>
    <property type="gene ID" value="ORUFI10G13520"/>
</dbReference>
<feature type="compositionally biased region" description="Basic and acidic residues" evidence="1">
    <location>
        <begin position="86"/>
        <end position="96"/>
    </location>
</feature>
<sequence length="107" mass="12284">MPRRSSSSIHLPRNLFHRITDQAATNSKRDRLRPPLPPPKSRTTLRLLHRRRHPQTRRNPNLTASANSRELAAPETRPSSEIEIPEALKTDQEGTDNRILLKGHFSN</sequence>
<name>A0A0E0R082_ORYRU</name>
<feature type="region of interest" description="Disordered" evidence="1">
    <location>
        <begin position="1"/>
        <end position="107"/>
    </location>
</feature>
<protein>
    <submittedName>
        <fullName evidence="2">Uncharacterized protein</fullName>
    </submittedName>
</protein>
<evidence type="ECO:0000256" key="1">
    <source>
        <dbReference type="SAM" id="MobiDB-lite"/>
    </source>
</evidence>
<evidence type="ECO:0000313" key="3">
    <source>
        <dbReference type="Proteomes" id="UP000008022"/>
    </source>
</evidence>
<keyword evidence="3" id="KW-1185">Reference proteome</keyword>
<accession>A0A0E0R082</accession>
<reference evidence="3" key="1">
    <citation type="submission" date="2013-06" db="EMBL/GenBank/DDBJ databases">
        <authorList>
            <person name="Zhao Q."/>
        </authorList>
    </citation>
    <scope>NUCLEOTIDE SEQUENCE</scope>
    <source>
        <strain evidence="3">cv. W1943</strain>
    </source>
</reference>
<feature type="compositionally biased region" description="Basic residues" evidence="1">
    <location>
        <begin position="47"/>
        <end position="56"/>
    </location>
</feature>